<dbReference type="EMBL" id="ACOU01000002">
    <property type="protein sequence ID" value="EKX73595.1"/>
    <property type="molecule type" value="Genomic_DNA"/>
</dbReference>
<evidence type="ECO:0000256" key="1">
    <source>
        <dbReference type="SAM" id="MobiDB-lite"/>
    </source>
</evidence>
<dbReference type="GeneID" id="15806518"/>
<evidence type="ECO:0000313" key="2">
    <source>
        <dbReference type="EMBL" id="EKX73595.1"/>
    </source>
</evidence>
<dbReference type="AlphaFoldDB" id="L1LEB3"/>
<protein>
    <submittedName>
        <fullName evidence="2">Uncharacterized protein</fullName>
    </submittedName>
</protein>
<feature type="region of interest" description="Disordered" evidence="1">
    <location>
        <begin position="165"/>
        <end position="186"/>
    </location>
</feature>
<name>L1LEB3_THEEQ</name>
<gene>
    <name evidence="2" type="ORF">BEWA_036310</name>
</gene>
<dbReference type="RefSeq" id="XP_004833047.1">
    <property type="nucleotide sequence ID" value="XM_004832990.1"/>
</dbReference>
<evidence type="ECO:0000313" key="3">
    <source>
        <dbReference type="Proteomes" id="UP000031512"/>
    </source>
</evidence>
<accession>L1LEB3</accession>
<comment type="caution">
    <text evidence="2">The sequence shown here is derived from an EMBL/GenBank/DDBJ whole genome shotgun (WGS) entry which is preliminary data.</text>
</comment>
<dbReference type="Proteomes" id="UP000031512">
    <property type="component" value="Unassembled WGS sequence"/>
</dbReference>
<dbReference type="KEGG" id="beq:BEWA_036310"/>
<feature type="compositionally biased region" description="Polar residues" evidence="1">
    <location>
        <begin position="165"/>
        <end position="174"/>
    </location>
</feature>
<sequence>MVTKSDGTDACDTNGETGSENCRHDGAHIIDVSEKGSYQCPGGCGNNITVADNCATSEYSYSHLVGSFFRFKDGVTEQAGINFLQSTTRVYVYYYPSGYNRIPLLIYLLELSDKWYQRTSIDSVEWNEVEGTKPGGPTNSSEIIQLLKDILPTVTVNVGYKTGLETSESSTSYEDNSEGGEEGKQRINVKRKNIEAHGEGPKYVGFTHSVQDKTYFVVKDVQYNTSTLPGIPLTFILTSVTAYYSDGPKFTLKNLLLVGFEKRGTDQNNYVYYGRKDGGSNWTPLHDQTGKLDDTEFIKSLLNKGGT</sequence>
<dbReference type="VEuPathDB" id="PiroplasmaDB:BEWA_036310"/>
<reference evidence="2 3" key="1">
    <citation type="journal article" date="2012" name="BMC Genomics">
        <title>Comparative genomic analysis and phylogenetic position of Theileria equi.</title>
        <authorList>
            <person name="Kappmeyer L.S."/>
            <person name="Thiagarajan M."/>
            <person name="Herndon D.R."/>
            <person name="Ramsay J.D."/>
            <person name="Caler E."/>
            <person name="Djikeng A."/>
            <person name="Gillespie J.J."/>
            <person name="Lau A.O."/>
            <person name="Roalson E.H."/>
            <person name="Silva J.C."/>
            <person name="Silva M.G."/>
            <person name="Suarez C.E."/>
            <person name="Ueti M.W."/>
            <person name="Nene V.M."/>
            <person name="Mealey R.H."/>
            <person name="Knowles D.P."/>
            <person name="Brayton K.A."/>
        </authorList>
    </citation>
    <scope>NUCLEOTIDE SEQUENCE [LARGE SCALE GENOMIC DNA]</scope>
    <source>
        <strain evidence="2 3">WA</strain>
    </source>
</reference>
<proteinExistence type="predicted"/>
<organism evidence="2 3">
    <name type="scientific">Theileria equi strain WA</name>
    <dbReference type="NCBI Taxonomy" id="1537102"/>
    <lineage>
        <taxon>Eukaryota</taxon>
        <taxon>Sar</taxon>
        <taxon>Alveolata</taxon>
        <taxon>Apicomplexa</taxon>
        <taxon>Aconoidasida</taxon>
        <taxon>Piroplasmida</taxon>
        <taxon>Theileriidae</taxon>
        <taxon>Theileria</taxon>
    </lineage>
</organism>
<keyword evidence="3" id="KW-1185">Reference proteome</keyword>